<evidence type="ECO:0000313" key="2">
    <source>
        <dbReference type="EMBL" id="PWK50792.1"/>
    </source>
</evidence>
<sequence>MNARKRLEDSPIPTRIKLSLLWASLMSLYIYNDYFVLFVPGTIDGMAAGSMGPLGNYTDTKMIGVALILAIPASMVFLSSIVAPRTSRILNLTLGIVYAIIALLTLIGSPIFYKMVVCFQLVALALIIKLALRWT</sequence>
<organism evidence="2 3">
    <name type="scientific">Pleionea mediterranea</name>
    <dbReference type="NCBI Taxonomy" id="523701"/>
    <lineage>
        <taxon>Bacteria</taxon>
        <taxon>Pseudomonadati</taxon>
        <taxon>Pseudomonadota</taxon>
        <taxon>Gammaproteobacteria</taxon>
        <taxon>Oceanospirillales</taxon>
        <taxon>Pleioneaceae</taxon>
        <taxon>Pleionea</taxon>
    </lineage>
</organism>
<dbReference type="OrthoDB" id="1551186at2"/>
<dbReference type="AlphaFoldDB" id="A0A316FRJ2"/>
<comment type="caution">
    <text evidence="2">The sequence shown here is derived from an EMBL/GenBank/DDBJ whole genome shotgun (WGS) entry which is preliminary data.</text>
</comment>
<keyword evidence="1" id="KW-1133">Transmembrane helix</keyword>
<dbReference type="RefSeq" id="WP_109763459.1">
    <property type="nucleotide sequence ID" value="NZ_QGGU01000006.1"/>
</dbReference>
<evidence type="ECO:0000256" key="1">
    <source>
        <dbReference type="SAM" id="Phobius"/>
    </source>
</evidence>
<dbReference type="Proteomes" id="UP000245790">
    <property type="component" value="Unassembled WGS sequence"/>
</dbReference>
<feature type="transmembrane region" description="Helical" evidence="1">
    <location>
        <begin position="63"/>
        <end position="82"/>
    </location>
</feature>
<gene>
    <name evidence="2" type="ORF">C8D97_10679</name>
</gene>
<feature type="transmembrane region" description="Helical" evidence="1">
    <location>
        <begin position="113"/>
        <end position="132"/>
    </location>
</feature>
<accession>A0A316FRJ2</accession>
<dbReference type="Pfam" id="PF19851">
    <property type="entry name" value="DUF6326"/>
    <property type="match status" value="1"/>
</dbReference>
<keyword evidence="1" id="KW-0472">Membrane</keyword>
<reference evidence="2 3" key="1">
    <citation type="submission" date="2018-05" db="EMBL/GenBank/DDBJ databases">
        <title>Genomic Encyclopedia of Type Strains, Phase IV (KMG-IV): sequencing the most valuable type-strain genomes for metagenomic binning, comparative biology and taxonomic classification.</title>
        <authorList>
            <person name="Goeker M."/>
        </authorList>
    </citation>
    <scope>NUCLEOTIDE SEQUENCE [LARGE SCALE GENOMIC DNA]</scope>
    <source>
        <strain evidence="2 3">DSM 25350</strain>
    </source>
</reference>
<feature type="transmembrane region" description="Helical" evidence="1">
    <location>
        <begin position="89"/>
        <end position="107"/>
    </location>
</feature>
<keyword evidence="3" id="KW-1185">Reference proteome</keyword>
<keyword evidence="1" id="KW-0812">Transmembrane</keyword>
<dbReference type="InterPro" id="IPR046289">
    <property type="entry name" value="DUF6326"/>
</dbReference>
<evidence type="ECO:0000313" key="3">
    <source>
        <dbReference type="Proteomes" id="UP000245790"/>
    </source>
</evidence>
<proteinExistence type="predicted"/>
<dbReference type="EMBL" id="QGGU01000006">
    <property type="protein sequence ID" value="PWK50792.1"/>
    <property type="molecule type" value="Genomic_DNA"/>
</dbReference>
<feature type="transmembrane region" description="Helical" evidence="1">
    <location>
        <begin position="20"/>
        <end position="43"/>
    </location>
</feature>
<name>A0A316FRJ2_9GAMM</name>
<evidence type="ECO:0008006" key="4">
    <source>
        <dbReference type="Google" id="ProtNLM"/>
    </source>
</evidence>
<protein>
    <recommendedName>
        <fullName evidence="4">MFS transporter</fullName>
    </recommendedName>
</protein>